<dbReference type="EMBL" id="VAJM01000003">
    <property type="protein sequence ID" value="TLM94024.1"/>
    <property type="molecule type" value="Genomic_DNA"/>
</dbReference>
<proteinExistence type="predicted"/>
<keyword evidence="2" id="KW-1185">Reference proteome</keyword>
<accession>A0A5R8WS55</accession>
<protein>
    <submittedName>
        <fullName evidence="1">Uncharacterized protein</fullName>
    </submittedName>
</protein>
<dbReference type="RefSeq" id="WP_138076599.1">
    <property type="nucleotide sequence ID" value="NZ_VAJM01000003.1"/>
</dbReference>
<evidence type="ECO:0000313" key="1">
    <source>
        <dbReference type="EMBL" id="TLM94024.1"/>
    </source>
</evidence>
<sequence length="135" mass="15050">MPTTHTYFANALGAVLYVPDAYLTLRWTDQPLSSHEWRALYVHARNLLERAGLRGVLADHRAATAPPTAADQQWLLTRWLPDVATRTGLVRYAALPAPNPSHRLHTGPVVHDLRRFLTVGLFDDPAPAADWLRAA</sequence>
<dbReference type="OrthoDB" id="881792at2"/>
<gene>
    <name evidence="1" type="ORF">FDY95_08310</name>
</gene>
<reference evidence="1 2" key="1">
    <citation type="submission" date="2019-05" db="EMBL/GenBank/DDBJ databases">
        <title>Hymenobacter edaphi sp. nov., isolated from abandoned arsenic-contaminated farmland soil.</title>
        <authorList>
            <person name="Nie L."/>
        </authorList>
    </citation>
    <scope>NUCLEOTIDE SEQUENCE [LARGE SCALE GENOMIC DNA]</scope>
    <source>
        <strain evidence="1 2">1-3-3-8</strain>
    </source>
</reference>
<comment type="caution">
    <text evidence="1">The sequence shown here is derived from an EMBL/GenBank/DDBJ whole genome shotgun (WGS) entry which is preliminary data.</text>
</comment>
<name>A0A5R8WS55_9BACT</name>
<dbReference type="Proteomes" id="UP000305517">
    <property type="component" value="Unassembled WGS sequence"/>
</dbReference>
<organism evidence="1 2">
    <name type="scientific">Hymenobacter jeollabukensis</name>
    <dbReference type="NCBI Taxonomy" id="2025313"/>
    <lineage>
        <taxon>Bacteria</taxon>
        <taxon>Pseudomonadati</taxon>
        <taxon>Bacteroidota</taxon>
        <taxon>Cytophagia</taxon>
        <taxon>Cytophagales</taxon>
        <taxon>Hymenobacteraceae</taxon>
        <taxon>Hymenobacter</taxon>
    </lineage>
</organism>
<evidence type="ECO:0000313" key="2">
    <source>
        <dbReference type="Proteomes" id="UP000305517"/>
    </source>
</evidence>
<dbReference type="AlphaFoldDB" id="A0A5R8WS55"/>